<dbReference type="SUPFAM" id="SSF55729">
    <property type="entry name" value="Acyl-CoA N-acyltransferases (Nat)"/>
    <property type="match status" value="1"/>
</dbReference>
<name>A0AAF5DF53_STRER</name>
<reference evidence="4" key="1">
    <citation type="submission" date="2024-02" db="UniProtKB">
        <authorList>
            <consortium name="WormBaseParasite"/>
        </authorList>
    </citation>
    <scope>IDENTIFICATION</scope>
</reference>
<accession>A0AAF5DF53</accession>
<evidence type="ECO:0000313" key="4">
    <source>
        <dbReference type="WBParaSite" id="TCONS_00011536.p1"/>
    </source>
</evidence>
<dbReference type="PROSITE" id="PS51186">
    <property type="entry name" value="GNAT"/>
    <property type="match status" value="1"/>
</dbReference>
<evidence type="ECO:0000259" key="2">
    <source>
        <dbReference type="PROSITE" id="PS51186"/>
    </source>
</evidence>
<dbReference type="Gene3D" id="3.40.630.90">
    <property type="match status" value="1"/>
</dbReference>
<dbReference type="InterPro" id="IPR041496">
    <property type="entry name" value="YitH/HolE_GNAT"/>
</dbReference>
<evidence type="ECO:0000256" key="1">
    <source>
        <dbReference type="SAM" id="MobiDB-lite"/>
    </source>
</evidence>
<feature type="domain" description="N-acetyltransferase" evidence="2">
    <location>
        <begin position="1"/>
        <end position="128"/>
    </location>
</feature>
<dbReference type="Gene3D" id="3.30.1370.10">
    <property type="entry name" value="K Homology domain, type 1"/>
    <property type="match status" value="1"/>
</dbReference>
<dbReference type="Pfam" id="PF22675">
    <property type="entry name" value="KH-I_KHDC4-BBP"/>
    <property type="match status" value="1"/>
</dbReference>
<proteinExistence type="predicted"/>
<dbReference type="InterPro" id="IPR055256">
    <property type="entry name" value="KH_1_KHDC4/BBP-like"/>
</dbReference>
<keyword evidence="3" id="KW-1185">Reference proteome</keyword>
<dbReference type="AlphaFoldDB" id="A0AAF5DF53"/>
<dbReference type="Pfam" id="PF13673">
    <property type="entry name" value="Acetyltransf_10"/>
    <property type="match status" value="1"/>
</dbReference>
<dbReference type="PANTHER" id="PTHR47408">
    <property type="entry name" value="PROTEIN CBG01304-RELATED"/>
    <property type="match status" value="1"/>
</dbReference>
<dbReference type="InterPro" id="IPR000182">
    <property type="entry name" value="GNAT_dom"/>
</dbReference>
<sequence>AWKSNGWILSQNDYETFQKAYGDDFVCYVAYNDESKQFYGIIWGLFNRNIDGKITLFSVASFFVLPLYRGKGIGRNLFDKLMNHAEKKSPGVNMYLTSVNDMKEKYSIYGFVLERNSYIKIYTIRFNDFIVDNNSHYNSNIILKKYTQIEDWQSVFEYDRKFTTPIVDRSKFLKLLFTRNDGYGRVAFDGKGNVVGFIHIRECLLNNLDIGPFFADKQEIAKSLLISTLLEIKLSGKRYSVVLMKLFSNNNYCEKLINEITNGKIMYNENMYAKFTKSVIPTREINHLDCFDMDQIQIGNYRQKLNYSIMEDEFQLSKLLPLIQNLQKSYEEVEKSIQHKKSVLSSLIMYETMKENTIHLLEESNDLPKKFNDSNNSSTSPSPLSISPISNFQKNNLTSGTTFSNISEKDENYFYNNNNNNNISNTSSNSSSIVNENVYVATVTMKIAEDSLRNAGGKLIGVNGSNIKKIRRDCSCCIHLRGRGSTKLSELNNVQNKNRASVSKAFEPLHVIIQSVHNDRDIAISNVNKAIERVIQSLDRGIKNADNSRHEIMNLEIKETKKRNNKRSSLYT</sequence>
<dbReference type="InterPro" id="IPR036612">
    <property type="entry name" value="KH_dom_type_1_sf"/>
</dbReference>
<protein>
    <submittedName>
        <fullName evidence="4">KH domain-containing protein</fullName>
    </submittedName>
</protein>
<dbReference type="GO" id="GO:0016747">
    <property type="term" value="F:acyltransferase activity, transferring groups other than amino-acyl groups"/>
    <property type="evidence" value="ECO:0007669"/>
    <property type="project" value="InterPro"/>
</dbReference>
<dbReference type="Proteomes" id="UP000035681">
    <property type="component" value="Unplaced"/>
</dbReference>
<dbReference type="GO" id="GO:0003723">
    <property type="term" value="F:RNA binding"/>
    <property type="evidence" value="ECO:0007669"/>
    <property type="project" value="InterPro"/>
</dbReference>
<feature type="region of interest" description="Disordered" evidence="1">
    <location>
        <begin position="369"/>
        <end position="391"/>
    </location>
</feature>
<dbReference type="InterPro" id="IPR004087">
    <property type="entry name" value="KH_dom"/>
</dbReference>
<dbReference type="CDD" id="cd04301">
    <property type="entry name" value="NAT_SF"/>
    <property type="match status" value="1"/>
</dbReference>
<dbReference type="SUPFAM" id="SSF54791">
    <property type="entry name" value="Eukaryotic type KH-domain (KH-domain type I)"/>
    <property type="match status" value="1"/>
</dbReference>
<feature type="compositionally biased region" description="Low complexity" evidence="1">
    <location>
        <begin position="374"/>
        <end position="391"/>
    </location>
</feature>
<dbReference type="InterPro" id="IPR016181">
    <property type="entry name" value="Acyl_CoA_acyltransferase"/>
</dbReference>
<dbReference type="Pfam" id="PF18014">
    <property type="entry name" value="Acetyltransf_18"/>
    <property type="match status" value="1"/>
</dbReference>
<dbReference type="WBParaSite" id="TCONS_00011536.p1">
    <property type="protein sequence ID" value="TCONS_00011536.p1"/>
    <property type="gene ID" value="XLOC_006064"/>
</dbReference>
<dbReference type="Gene3D" id="3.40.630.30">
    <property type="match status" value="1"/>
</dbReference>
<organism evidence="3 4">
    <name type="scientific">Strongyloides stercoralis</name>
    <name type="common">Threadworm</name>
    <dbReference type="NCBI Taxonomy" id="6248"/>
    <lineage>
        <taxon>Eukaryota</taxon>
        <taxon>Metazoa</taxon>
        <taxon>Ecdysozoa</taxon>
        <taxon>Nematoda</taxon>
        <taxon>Chromadorea</taxon>
        <taxon>Rhabditida</taxon>
        <taxon>Tylenchina</taxon>
        <taxon>Panagrolaimomorpha</taxon>
        <taxon>Strongyloidoidea</taxon>
        <taxon>Strongyloididae</taxon>
        <taxon>Strongyloides</taxon>
    </lineage>
</organism>
<evidence type="ECO:0000313" key="3">
    <source>
        <dbReference type="Proteomes" id="UP000035681"/>
    </source>
</evidence>
<dbReference type="SMART" id="SM00322">
    <property type="entry name" value="KH"/>
    <property type="match status" value="1"/>
</dbReference>
<dbReference type="PANTHER" id="PTHR47408:SF1">
    <property type="entry name" value="N-ACETYLTRANSFERASE DOMAIN-CONTAINING PROTEIN"/>
    <property type="match status" value="1"/>
</dbReference>